<dbReference type="SUPFAM" id="SSF103506">
    <property type="entry name" value="Mitochondrial carrier"/>
    <property type="match status" value="1"/>
</dbReference>
<dbReference type="InterPro" id="IPR023395">
    <property type="entry name" value="MCP_dom_sf"/>
</dbReference>
<comment type="similarity">
    <text evidence="2 13">Belongs to the mitochondrial carrier (TC 2.A.29) family.</text>
</comment>
<evidence type="ECO:0000256" key="12">
    <source>
        <dbReference type="PROSITE-ProRule" id="PRU00282"/>
    </source>
</evidence>
<dbReference type="GO" id="GO:0005743">
    <property type="term" value="C:mitochondrial inner membrane"/>
    <property type="evidence" value="ECO:0007669"/>
    <property type="project" value="UniProtKB-SubCell"/>
</dbReference>
<evidence type="ECO:0000256" key="7">
    <source>
        <dbReference type="ARBA" id="ARBA00022792"/>
    </source>
</evidence>
<comment type="subcellular location">
    <subcellularLocation>
        <location evidence="1">Mitochondrion inner membrane</location>
        <topology evidence="1">Multi-pass membrane protein</topology>
    </subcellularLocation>
</comment>
<dbReference type="Proteomes" id="UP001489004">
    <property type="component" value="Unassembled WGS sequence"/>
</dbReference>
<evidence type="ECO:0000256" key="9">
    <source>
        <dbReference type="ARBA" id="ARBA00022989"/>
    </source>
</evidence>
<evidence type="ECO:0000313" key="14">
    <source>
        <dbReference type="EMBL" id="KAK9804762.1"/>
    </source>
</evidence>
<evidence type="ECO:0000256" key="8">
    <source>
        <dbReference type="ARBA" id="ARBA00022837"/>
    </source>
</evidence>
<dbReference type="InterPro" id="IPR018108">
    <property type="entry name" value="MCP_transmembrane"/>
</dbReference>
<evidence type="ECO:0000313" key="15">
    <source>
        <dbReference type="Proteomes" id="UP001489004"/>
    </source>
</evidence>
<feature type="repeat" description="Solcar" evidence="12">
    <location>
        <begin position="12"/>
        <end position="97"/>
    </location>
</feature>
<proteinExistence type="inferred from homology"/>
<dbReference type="Gene3D" id="1.50.40.10">
    <property type="entry name" value="Mitochondrial carrier domain"/>
    <property type="match status" value="1"/>
</dbReference>
<keyword evidence="5" id="KW-0479">Metal-binding</keyword>
<keyword evidence="4 12" id="KW-0812">Transmembrane</keyword>
<keyword evidence="6" id="KW-0677">Repeat</keyword>
<dbReference type="PRINTS" id="PR00926">
    <property type="entry name" value="MITOCARRIER"/>
</dbReference>
<reference evidence="14 15" key="1">
    <citation type="journal article" date="2024" name="Nat. Commun.">
        <title>Phylogenomics reveals the evolutionary origins of lichenization in chlorophyte algae.</title>
        <authorList>
            <person name="Puginier C."/>
            <person name="Libourel C."/>
            <person name="Otte J."/>
            <person name="Skaloud P."/>
            <person name="Haon M."/>
            <person name="Grisel S."/>
            <person name="Petersen M."/>
            <person name="Berrin J.G."/>
            <person name="Delaux P.M."/>
            <person name="Dal Grande F."/>
            <person name="Keller J."/>
        </authorList>
    </citation>
    <scope>NUCLEOTIDE SEQUENCE [LARGE SCALE GENOMIC DNA]</scope>
    <source>
        <strain evidence="14 15">SAG 2043</strain>
    </source>
</reference>
<dbReference type="PANTHER" id="PTHR24089">
    <property type="entry name" value="SOLUTE CARRIER FAMILY 25"/>
    <property type="match status" value="1"/>
</dbReference>
<evidence type="ECO:0000256" key="2">
    <source>
        <dbReference type="ARBA" id="ARBA00006375"/>
    </source>
</evidence>
<organism evidence="14 15">
    <name type="scientific">[Myrmecia] bisecta</name>
    <dbReference type="NCBI Taxonomy" id="41462"/>
    <lineage>
        <taxon>Eukaryota</taxon>
        <taxon>Viridiplantae</taxon>
        <taxon>Chlorophyta</taxon>
        <taxon>core chlorophytes</taxon>
        <taxon>Trebouxiophyceae</taxon>
        <taxon>Trebouxiales</taxon>
        <taxon>Trebouxiaceae</taxon>
        <taxon>Myrmecia</taxon>
    </lineage>
</organism>
<evidence type="ECO:0000256" key="10">
    <source>
        <dbReference type="ARBA" id="ARBA00023128"/>
    </source>
</evidence>
<dbReference type="EMBL" id="JALJOR010000017">
    <property type="protein sequence ID" value="KAK9804762.1"/>
    <property type="molecule type" value="Genomic_DNA"/>
</dbReference>
<dbReference type="PROSITE" id="PS50920">
    <property type="entry name" value="SOLCAR"/>
    <property type="match status" value="3"/>
</dbReference>
<dbReference type="GO" id="GO:0055085">
    <property type="term" value="P:transmembrane transport"/>
    <property type="evidence" value="ECO:0007669"/>
    <property type="project" value="InterPro"/>
</dbReference>
<feature type="repeat" description="Solcar" evidence="12">
    <location>
        <begin position="199"/>
        <end position="288"/>
    </location>
</feature>
<feature type="repeat" description="Solcar" evidence="12">
    <location>
        <begin position="109"/>
        <end position="190"/>
    </location>
</feature>
<dbReference type="GO" id="GO:0046872">
    <property type="term" value="F:metal ion binding"/>
    <property type="evidence" value="ECO:0007669"/>
    <property type="project" value="UniProtKB-KW"/>
</dbReference>
<evidence type="ECO:0000256" key="6">
    <source>
        <dbReference type="ARBA" id="ARBA00022737"/>
    </source>
</evidence>
<evidence type="ECO:0000256" key="4">
    <source>
        <dbReference type="ARBA" id="ARBA00022692"/>
    </source>
</evidence>
<keyword evidence="8" id="KW-0106">Calcium</keyword>
<dbReference type="Pfam" id="PF00153">
    <property type="entry name" value="Mito_carr"/>
    <property type="match status" value="3"/>
</dbReference>
<dbReference type="AlphaFoldDB" id="A0AAW1P9N1"/>
<protein>
    <submittedName>
        <fullName evidence="14">Uncharacterized protein</fullName>
    </submittedName>
</protein>
<comment type="caution">
    <text evidence="14">The sequence shown here is derived from an EMBL/GenBank/DDBJ whole genome shotgun (WGS) entry which is preliminary data.</text>
</comment>
<keyword evidence="9" id="KW-1133">Transmembrane helix</keyword>
<name>A0AAW1P9N1_9CHLO</name>
<dbReference type="InterPro" id="IPR002067">
    <property type="entry name" value="MCP"/>
</dbReference>
<keyword evidence="7" id="KW-0999">Mitochondrion inner membrane</keyword>
<evidence type="ECO:0000256" key="1">
    <source>
        <dbReference type="ARBA" id="ARBA00004448"/>
    </source>
</evidence>
<accession>A0AAW1P9N1</accession>
<evidence type="ECO:0000256" key="5">
    <source>
        <dbReference type="ARBA" id="ARBA00022723"/>
    </source>
</evidence>
<dbReference type="FunFam" id="1.50.40.10:FF:000016">
    <property type="entry name" value="Solute carrier family 25 member 23"/>
    <property type="match status" value="1"/>
</dbReference>
<keyword evidence="11 12" id="KW-0472">Membrane</keyword>
<evidence type="ECO:0000256" key="13">
    <source>
        <dbReference type="RuleBase" id="RU000488"/>
    </source>
</evidence>
<keyword evidence="3 13" id="KW-0813">Transport</keyword>
<keyword evidence="10" id="KW-0496">Mitochondrion</keyword>
<keyword evidence="15" id="KW-1185">Reference proteome</keyword>
<evidence type="ECO:0000256" key="11">
    <source>
        <dbReference type="ARBA" id="ARBA00023136"/>
    </source>
</evidence>
<gene>
    <name evidence="14" type="ORF">WJX72_003881</name>
</gene>
<evidence type="ECO:0000256" key="3">
    <source>
        <dbReference type="ARBA" id="ARBA00022448"/>
    </source>
</evidence>
<sequence>MAEAFLPQPETYRPAKLLASGGLAGAISRTFTAPIDRLKFLLQVQDGRTMMTLRQGLARMAEEGTMKAYFRGNGANVLKNIPETALKLTCNDVVKASVVSDGHAISLGERLVVGGVSGAIAQGAIYPLEVIQTRLAVSRVGTYKGILDAAHKIRHQEGYRAFFRGITPCMLGILPYAGLDIAAFELMKEHLHGQYADDAPPAYLLAAGMLSSTGAQLVSYPLGLVRTRLQAQGIGGEPLKYSGMLDVFRKTIRHEGVRGLYKGLMPNLMKIAPAAGISWVVFEKAKQHLKVADPRCSSQ</sequence>